<evidence type="ECO:0000313" key="2">
    <source>
        <dbReference type="EMBL" id="KAK9180974.1"/>
    </source>
</evidence>
<dbReference type="AlphaFoldDB" id="A0AAP0LNA3"/>
<sequence length="253" mass="29219">MISAFSTQHKYQSKRDETLLLQTDLSKANMVIPKSIQWKDIHLPDEWILEGAAPQAIPKQLEPNTELQNVTQYSDGKVKLSFRRSTSHRFSDKESSSSIPSLERKFTKVPSVINLPYQSQPRFSTSDIPSSSIWSWDFVRGCFNLSRRFTMIYGYTPKRWMIRLYDPIIIRKFPFRNFLSNSYRGKRSRHRSHQSRWPLLQLLAAAANPATRYTPTLTDAATGGTNSRHDSRATTTTAAHKIGFHPQHHFPPR</sequence>
<name>A0AAP0LNA3_9ROSI</name>
<feature type="compositionally biased region" description="Polar residues" evidence="1">
    <location>
        <begin position="216"/>
        <end position="226"/>
    </location>
</feature>
<feature type="compositionally biased region" description="Basic residues" evidence="1">
    <location>
        <begin position="242"/>
        <end position="253"/>
    </location>
</feature>
<dbReference type="Proteomes" id="UP001428341">
    <property type="component" value="Unassembled WGS sequence"/>
</dbReference>
<feature type="region of interest" description="Disordered" evidence="1">
    <location>
        <begin position="216"/>
        <end position="253"/>
    </location>
</feature>
<gene>
    <name evidence="2" type="ORF">WN944_024111</name>
</gene>
<evidence type="ECO:0000256" key="1">
    <source>
        <dbReference type="SAM" id="MobiDB-lite"/>
    </source>
</evidence>
<evidence type="ECO:0000313" key="3">
    <source>
        <dbReference type="Proteomes" id="UP001428341"/>
    </source>
</evidence>
<keyword evidence="3" id="KW-1185">Reference proteome</keyword>
<proteinExistence type="predicted"/>
<organism evidence="2 3">
    <name type="scientific">Citrus x changshan-huyou</name>
    <dbReference type="NCBI Taxonomy" id="2935761"/>
    <lineage>
        <taxon>Eukaryota</taxon>
        <taxon>Viridiplantae</taxon>
        <taxon>Streptophyta</taxon>
        <taxon>Embryophyta</taxon>
        <taxon>Tracheophyta</taxon>
        <taxon>Spermatophyta</taxon>
        <taxon>Magnoliopsida</taxon>
        <taxon>eudicotyledons</taxon>
        <taxon>Gunneridae</taxon>
        <taxon>Pentapetalae</taxon>
        <taxon>rosids</taxon>
        <taxon>malvids</taxon>
        <taxon>Sapindales</taxon>
        <taxon>Rutaceae</taxon>
        <taxon>Aurantioideae</taxon>
        <taxon>Citrus</taxon>
    </lineage>
</organism>
<dbReference type="EMBL" id="JBCGBO010000024">
    <property type="protein sequence ID" value="KAK9180974.1"/>
    <property type="molecule type" value="Genomic_DNA"/>
</dbReference>
<comment type="caution">
    <text evidence="2">The sequence shown here is derived from an EMBL/GenBank/DDBJ whole genome shotgun (WGS) entry which is preliminary data.</text>
</comment>
<accession>A0AAP0LNA3</accession>
<reference evidence="2 3" key="1">
    <citation type="submission" date="2024-05" db="EMBL/GenBank/DDBJ databases">
        <title>Haplotype-resolved chromosome-level genome assembly of Huyou (Citrus changshanensis).</title>
        <authorList>
            <person name="Miao C."/>
            <person name="Chen W."/>
            <person name="Wu Y."/>
            <person name="Wang L."/>
            <person name="Zhao S."/>
            <person name="Grierson D."/>
            <person name="Xu C."/>
            <person name="Chen K."/>
        </authorList>
    </citation>
    <scope>NUCLEOTIDE SEQUENCE [LARGE SCALE GENOMIC DNA]</scope>
    <source>
        <strain evidence="2">01-14</strain>
        <tissue evidence="2">Leaf</tissue>
    </source>
</reference>
<protein>
    <submittedName>
        <fullName evidence="2">Uncharacterized protein</fullName>
    </submittedName>
</protein>